<dbReference type="InterPro" id="IPR000048">
    <property type="entry name" value="IQ_motif_EF-hand-BS"/>
</dbReference>
<dbReference type="PROSITE" id="PS50096">
    <property type="entry name" value="IQ"/>
    <property type="match status" value="5"/>
</dbReference>
<name>G0TZL2_TRYVY</name>
<dbReference type="Pfam" id="PF00612">
    <property type="entry name" value="IQ"/>
    <property type="match status" value="5"/>
</dbReference>
<dbReference type="VEuPathDB" id="TriTrypDB:TvY486_0806470"/>
<dbReference type="SUPFAM" id="SSF48452">
    <property type="entry name" value="TPR-like"/>
    <property type="match status" value="1"/>
</dbReference>
<protein>
    <submittedName>
        <fullName evidence="2">Uncharacterized protein</fullName>
    </submittedName>
</protein>
<evidence type="ECO:0000313" key="2">
    <source>
        <dbReference type="EMBL" id="CCC50040.1"/>
    </source>
</evidence>
<dbReference type="AlphaFoldDB" id="G0TZL2"/>
<gene>
    <name evidence="2" type="ORF">TVY486_0806470</name>
</gene>
<dbReference type="SMART" id="SM00015">
    <property type="entry name" value="IQ"/>
    <property type="match status" value="5"/>
</dbReference>
<reference evidence="2" key="1">
    <citation type="journal article" date="2012" name="Proc. Natl. Acad. Sci. U.S.A.">
        <title>Antigenic diversity is generated by distinct evolutionary mechanisms in African trypanosome species.</title>
        <authorList>
            <person name="Jackson A.P."/>
            <person name="Berry A."/>
            <person name="Aslett M."/>
            <person name="Allison H.C."/>
            <person name="Burton P."/>
            <person name="Vavrova-Anderson J."/>
            <person name="Brown R."/>
            <person name="Browne H."/>
            <person name="Corton N."/>
            <person name="Hauser H."/>
            <person name="Gamble J."/>
            <person name="Gilderthorp R."/>
            <person name="Marcello L."/>
            <person name="McQuillan J."/>
            <person name="Otto T.D."/>
            <person name="Quail M.A."/>
            <person name="Sanders M.J."/>
            <person name="van Tonder A."/>
            <person name="Ginger M.L."/>
            <person name="Field M.C."/>
            <person name="Barry J.D."/>
            <person name="Hertz-Fowler C."/>
            <person name="Berriman M."/>
        </authorList>
    </citation>
    <scope>NUCLEOTIDE SEQUENCE</scope>
    <source>
        <strain evidence="2">Y486</strain>
    </source>
</reference>
<dbReference type="CDD" id="cd23767">
    <property type="entry name" value="IQCD"/>
    <property type="match status" value="1"/>
</dbReference>
<proteinExistence type="predicted"/>
<sequence>MYLGALDQNKPENGGYLEIAARLCVAAKPLLATKAYERALSSIENYTATNSSLIPEVVDANLHRNFLLKDFLLYCNAFSVSLVETNKAVAEDFLCLCMPHLERKRGVRSDQEEPSSDKDVAHREASCSEDGDDCDEGLLYLEALTYNNMGCILLRSGDVEGAGSLLGSALEVCATEELARIILLNICAVHVHACQFAEARTVAVDVLKINEQDNAREKMLHHIQSEGLKGPVVGLIGFDRARKVVFGGADQFESPFSLTRFTSLTGVVMLSLCGETPLHVADRIEKGSSATALKSMWSLLCPHSDAGGIFPPVKGVPNLVPSPVVAEAVKTLVPLPPLSEKVIANAQRGITGVRKMLNNRLATLIRAENAFEEKWRATMMVKNALVTFTFVQDFIKLKVSIRERRARQIALEKSSARRILRFFRLLLSAKEHSDVPIQPVVRIRYFETRAAVTLQKYARRWLARQTLKRLRRERELLHLRATRIQGLYHTRIARLKLFRERSERHKLLAIRTEEEKREYAAVRIQRAYRRHVYRLSKWREAGEIKKFLLHHHMLSRVYSATLIQKNFRGFLVRRQYGPKVYARRCYGRNRCRAAVANRAAKRIQAAFRAYLVHRKTRASLITLRAQCVLEREMRNEVRRRKAAVTIQCAYRSYVARARMIGMRSRRKQERLLRRNRVFPSFRLEEQVY</sequence>
<feature type="region of interest" description="Disordered" evidence="1">
    <location>
        <begin position="107"/>
        <end position="131"/>
    </location>
</feature>
<organism evidence="2">
    <name type="scientific">Trypanosoma vivax (strain Y486)</name>
    <dbReference type="NCBI Taxonomy" id="1055687"/>
    <lineage>
        <taxon>Eukaryota</taxon>
        <taxon>Discoba</taxon>
        <taxon>Euglenozoa</taxon>
        <taxon>Kinetoplastea</taxon>
        <taxon>Metakinetoplastina</taxon>
        <taxon>Trypanosomatida</taxon>
        <taxon>Trypanosomatidae</taxon>
        <taxon>Trypanosoma</taxon>
        <taxon>Duttonella</taxon>
    </lineage>
</organism>
<dbReference type="EMBL" id="HE573024">
    <property type="protein sequence ID" value="CCC50040.1"/>
    <property type="molecule type" value="Genomic_DNA"/>
</dbReference>
<accession>G0TZL2</accession>
<dbReference type="InterPro" id="IPR011990">
    <property type="entry name" value="TPR-like_helical_dom_sf"/>
</dbReference>
<evidence type="ECO:0000256" key="1">
    <source>
        <dbReference type="SAM" id="MobiDB-lite"/>
    </source>
</evidence>
<feature type="compositionally biased region" description="Basic and acidic residues" evidence="1">
    <location>
        <begin position="107"/>
        <end position="126"/>
    </location>
</feature>
<dbReference type="Gene3D" id="1.20.5.190">
    <property type="match status" value="1"/>
</dbReference>